<protein>
    <recommendedName>
        <fullName evidence="2">DUF7344 domain-containing protein</fullName>
    </recommendedName>
</protein>
<sequence length="129" mass="14681">MNELKDIAEDGGRSPEDISKKKLERFLQSLTSQRRRYILYEMQENEVNGIDSLATSVTAMVQKVPEDEVDTEAVERMRAQLMHSELPMLADAGLIEYDQRSKAVRYSDPHAVLDTVLQLCANIDAPRNQ</sequence>
<accession>A0A3N6LXX2</accession>
<dbReference type="Gene3D" id="1.10.10.10">
    <property type="entry name" value="Winged helix-like DNA-binding domain superfamily/Winged helix DNA-binding domain"/>
    <property type="match status" value="1"/>
</dbReference>
<dbReference type="Pfam" id="PF24035">
    <property type="entry name" value="DUF7344"/>
    <property type="match status" value="1"/>
</dbReference>
<comment type="caution">
    <text evidence="3">The sequence shown here is derived from an EMBL/GenBank/DDBJ whole genome shotgun (WGS) entry which is preliminary data.</text>
</comment>
<evidence type="ECO:0000313" key="3">
    <source>
        <dbReference type="EMBL" id="RQG93877.1"/>
    </source>
</evidence>
<gene>
    <name evidence="3" type="ORF">EA473_14310</name>
</gene>
<dbReference type="AlphaFoldDB" id="A0A3N6LXX2"/>
<dbReference type="InterPro" id="IPR055768">
    <property type="entry name" value="DUF7344"/>
</dbReference>
<keyword evidence="4" id="KW-1185">Reference proteome</keyword>
<reference evidence="3 4" key="1">
    <citation type="submission" date="2018-10" db="EMBL/GenBank/DDBJ databases">
        <title>Natrarchaeobius chitinivorans gen. nov., sp. nov., and Natrarchaeobius haloalkaliphilus sp. nov., alkaliphilic, chitin-utilizing haloarchaea from hypersaline alkaline lakes.</title>
        <authorList>
            <person name="Sorokin D.Y."/>
            <person name="Elcheninov A.G."/>
            <person name="Kostrikina N.A."/>
            <person name="Bale N.J."/>
            <person name="Sinninghe Damste J.S."/>
            <person name="Khijniak T.V."/>
            <person name="Kublanov I.V."/>
            <person name="Toshchakov S.V."/>
        </authorList>
    </citation>
    <scope>NUCLEOTIDE SEQUENCE [LARGE SCALE GENOMIC DNA]</scope>
    <source>
        <strain evidence="3 4">AArcht4T</strain>
    </source>
</reference>
<evidence type="ECO:0000313" key="4">
    <source>
        <dbReference type="Proteomes" id="UP000282323"/>
    </source>
</evidence>
<proteinExistence type="predicted"/>
<dbReference type="InterPro" id="IPR036388">
    <property type="entry name" value="WH-like_DNA-bd_sf"/>
</dbReference>
<dbReference type="EMBL" id="REGA01000012">
    <property type="protein sequence ID" value="RQG93877.1"/>
    <property type="molecule type" value="Genomic_DNA"/>
</dbReference>
<organism evidence="3 4">
    <name type="scientific">Natrarchaeobius chitinivorans</name>
    <dbReference type="NCBI Taxonomy" id="1679083"/>
    <lineage>
        <taxon>Archaea</taxon>
        <taxon>Methanobacteriati</taxon>
        <taxon>Methanobacteriota</taxon>
        <taxon>Stenosarchaea group</taxon>
        <taxon>Halobacteria</taxon>
        <taxon>Halobacteriales</taxon>
        <taxon>Natrialbaceae</taxon>
        <taxon>Natrarchaeobius</taxon>
    </lineage>
</organism>
<evidence type="ECO:0000256" key="1">
    <source>
        <dbReference type="SAM" id="MobiDB-lite"/>
    </source>
</evidence>
<dbReference type="Proteomes" id="UP000282323">
    <property type="component" value="Unassembled WGS sequence"/>
</dbReference>
<evidence type="ECO:0000259" key="2">
    <source>
        <dbReference type="Pfam" id="PF24035"/>
    </source>
</evidence>
<feature type="region of interest" description="Disordered" evidence="1">
    <location>
        <begin position="1"/>
        <end position="20"/>
    </location>
</feature>
<feature type="domain" description="DUF7344" evidence="2">
    <location>
        <begin position="30"/>
        <end position="105"/>
    </location>
</feature>
<name>A0A3N6LXX2_NATCH</name>